<dbReference type="eggNOG" id="COG2019">
    <property type="taxonomic scope" value="Bacteria"/>
</dbReference>
<dbReference type="EMBL" id="CP008849">
    <property type="protein sequence ID" value="AIG00450.1"/>
    <property type="molecule type" value="Genomic_DNA"/>
</dbReference>
<dbReference type="InterPro" id="IPR027417">
    <property type="entry name" value="P-loop_NTPase"/>
</dbReference>
<protein>
    <recommendedName>
        <fullName evidence="3">Adenylate kinase</fullName>
    </recommendedName>
</protein>
<proteinExistence type="predicted"/>
<dbReference type="RefSeq" id="WP_044058445.1">
    <property type="nucleotide sequence ID" value="NZ_CBCSKJ010000004.1"/>
</dbReference>
<evidence type="ECO:0000313" key="2">
    <source>
        <dbReference type="Proteomes" id="UP000056090"/>
    </source>
</evidence>
<reference evidence="1 2" key="1">
    <citation type="submission" date="2014-06" db="EMBL/GenBank/DDBJ databases">
        <title>Genomes of Alteromonas australica, a world apart.</title>
        <authorList>
            <person name="Gonzaga A."/>
            <person name="Lopez-Perez M."/>
            <person name="Rodriguez-Valera F."/>
        </authorList>
    </citation>
    <scope>NUCLEOTIDE SEQUENCE [LARGE SCALE GENOMIC DNA]</scope>
    <source>
        <strain evidence="1 2">H 17</strain>
    </source>
</reference>
<dbReference type="GeneID" id="78256805"/>
<evidence type="ECO:0008006" key="3">
    <source>
        <dbReference type="Google" id="ProtNLM"/>
    </source>
</evidence>
<evidence type="ECO:0000313" key="1">
    <source>
        <dbReference type="EMBL" id="AIG00450.1"/>
    </source>
</evidence>
<dbReference type="KEGG" id="aal:EP13_18175"/>
<keyword evidence="2" id="KW-1185">Reference proteome</keyword>
<sequence>MKRKLIFIGGIHGAGKSTLCKKLISELKIPHYSASELITRAQKGLYTKNKTVKNVTKNQDVLLVALNEFVDEPCILLDGHFALFDAKQKVQQIPVETFASIEPIAMCVLTSDIELILERIAARDGIQHDKSAYEALSDSELANAKSVAKRLNIPLFIHDTNNDILELTQFISSNLE</sequence>
<dbReference type="AlphaFoldDB" id="A0A075P0N2"/>
<dbReference type="Proteomes" id="UP000056090">
    <property type="component" value="Chromosome"/>
</dbReference>
<dbReference type="Pfam" id="PF13207">
    <property type="entry name" value="AAA_17"/>
    <property type="match status" value="1"/>
</dbReference>
<gene>
    <name evidence="1" type="ORF">EP13_18175</name>
</gene>
<name>A0A075P0N2_9ALTE</name>
<dbReference type="Gene3D" id="3.40.50.300">
    <property type="entry name" value="P-loop containing nucleotide triphosphate hydrolases"/>
    <property type="match status" value="1"/>
</dbReference>
<accession>A0A075P0N2</accession>
<dbReference type="SUPFAM" id="SSF52540">
    <property type="entry name" value="P-loop containing nucleoside triphosphate hydrolases"/>
    <property type="match status" value="1"/>
</dbReference>
<organism evidence="1 2">
    <name type="scientific">Alteromonas australica</name>
    <dbReference type="NCBI Taxonomy" id="589873"/>
    <lineage>
        <taxon>Bacteria</taxon>
        <taxon>Pseudomonadati</taxon>
        <taxon>Pseudomonadota</taxon>
        <taxon>Gammaproteobacteria</taxon>
        <taxon>Alteromonadales</taxon>
        <taxon>Alteromonadaceae</taxon>
        <taxon>Alteromonas/Salinimonas group</taxon>
        <taxon>Alteromonas</taxon>
    </lineage>
</organism>